<evidence type="ECO:0000256" key="6">
    <source>
        <dbReference type="ARBA" id="ARBA00023316"/>
    </source>
</evidence>
<keyword evidence="11" id="KW-1185">Reference proteome</keyword>
<keyword evidence="3" id="KW-0808">Transferase</keyword>
<gene>
    <name evidence="10" type="ORF">LT679_07355</name>
</gene>
<keyword evidence="4 7" id="KW-0133">Cell shape</keyword>
<dbReference type="SUPFAM" id="SSF141523">
    <property type="entry name" value="L,D-transpeptidase catalytic domain-like"/>
    <property type="match status" value="1"/>
</dbReference>
<comment type="similarity">
    <text evidence="2">Belongs to the YkuD family.</text>
</comment>
<comment type="pathway">
    <text evidence="1 7">Cell wall biogenesis; peptidoglycan biosynthesis.</text>
</comment>
<evidence type="ECO:0000313" key="11">
    <source>
        <dbReference type="Proteomes" id="UP001199919"/>
    </source>
</evidence>
<evidence type="ECO:0000256" key="7">
    <source>
        <dbReference type="PROSITE-ProRule" id="PRU01373"/>
    </source>
</evidence>
<feature type="chain" id="PRO_5045487690" evidence="8">
    <location>
        <begin position="22"/>
        <end position="252"/>
    </location>
</feature>
<evidence type="ECO:0000256" key="3">
    <source>
        <dbReference type="ARBA" id="ARBA00022679"/>
    </source>
</evidence>
<dbReference type="RefSeq" id="WP_232176814.1">
    <property type="nucleotide sequence ID" value="NZ_JAJPWV010000002.1"/>
</dbReference>
<accession>A0ABS8U2X8</accession>
<feature type="signal peptide" evidence="8">
    <location>
        <begin position="1"/>
        <end position="21"/>
    </location>
</feature>
<evidence type="ECO:0000256" key="4">
    <source>
        <dbReference type="ARBA" id="ARBA00022960"/>
    </source>
</evidence>
<feature type="active site" description="Proton donor/acceptor" evidence="7">
    <location>
        <position position="157"/>
    </location>
</feature>
<keyword evidence="6 7" id="KW-0961">Cell wall biogenesis/degradation</keyword>
<evidence type="ECO:0000256" key="8">
    <source>
        <dbReference type="SAM" id="SignalP"/>
    </source>
</evidence>
<keyword evidence="5 7" id="KW-0573">Peptidoglycan synthesis</keyword>
<feature type="active site" description="Nucleophile" evidence="7">
    <location>
        <position position="165"/>
    </location>
</feature>
<dbReference type="CDD" id="cd16913">
    <property type="entry name" value="YkuD_like"/>
    <property type="match status" value="1"/>
</dbReference>
<dbReference type="PANTHER" id="PTHR36699:SF1">
    <property type="entry name" value="L,D-TRANSPEPTIDASE YAFK-RELATED"/>
    <property type="match status" value="1"/>
</dbReference>
<dbReference type="PANTHER" id="PTHR36699">
    <property type="entry name" value="LD-TRANSPEPTIDASE"/>
    <property type="match status" value="1"/>
</dbReference>
<dbReference type="InterPro" id="IPR038063">
    <property type="entry name" value="Transpep_catalytic_dom"/>
</dbReference>
<name>A0ABS8U2X8_9SPHI</name>
<evidence type="ECO:0000313" key="10">
    <source>
        <dbReference type="EMBL" id="MCD8740415.1"/>
    </source>
</evidence>
<evidence type="ECO:0000256" key="2">
    <source>
        <dbReference type="ARBA" id="ARBA00005992"/>
    </source>
</evidence>
<dbReference type="InterPro" id="IPR005490">
    <property type="entry name" value="LD_TPept_cat_dom"/>
</dbReference>
<organism evidence="10 11">
    <name type="scientific">Mucilaginibacter roseus</name>
    <dbReference type="NCBI Taxonomy" id="1528868"/>
    <lineage>
        <taxon>Bacteria</taxon>
        <taxon>Pseudomonadati</taxon>
        <taxon>Bacteroidota</taxon>
        <taxon>Sphingobacteriia</taxon>
        <taxon>Sphingobacteriales</taxon>
        <taxon>Sphingobacteriaceae</taxon>
        <taxon>Mucilaginibacter</taxon>
    </lineage>
</organism>
<proteinExistence type="inferred from homology"/>
<protein>
    <submittedName>
        <fullName evidence="10">L,D-transpeptidase family protein</fullName>
    </submittedName>
</protein>
<evidence type="ECO:0000256" key="5">
    <source>
        <dbReference type="ARBA" id="ARBA00022984"/>
    </source>
</evidence>
<reference evidence="10 11" key="1">
    <citation type="submission" date="2021-12" db="EMBL/GenBank/DDBJ databases">
        <title>Mucilaginibacter roseus genome.</title>
        <authorList>
            <person name="Ferreira J.R."/>
            <person name="Newman J.D."/>
        </authorList>
    </citation>
    <scope>NUCLEOTIDE SEQUENCE [LARGE SCALE GENOMIC DNA]</scope>
    <source>
        <strain evidence="10 11">LMG 28454</strain>
    </source>
</reference>
<dbReference type="Proteomes" id="UP001199919">
    <property type="component" value="Unassembled WGS sequence"/>
</dbReference>
<dbReference type="PROSITE" id="PS52029">
    <property type="entry name" value="LD_TPASE"/>
    <property type="match status" value="1"/>
</dbReference>
<feature type="domain" description="L,D-TPase catalytic" evidence="9">
    <location>
        <begin position="63"/>
        <end position="196"/>
    </location>
</feature>
<sequence length="252" mass="28379">MTRLALIITVVVLSTAFTSFTDDAAFMRDQKRSARVKQAYNDKEKLLNEKLKPYGLSLNGINILITAFKTEQHLTVYIKAPAEAKYRKFKTYSVCSMSGVLGPKRRSGDGQVPEGFYYIDRFNPASAYYLSLGLNYPNAADKIRSGKANPGGDIFIHGKCVTVGCLPVTDDYIKEIYVLALQAYQSGQHKIPVYIFPYKFDSISADRISSPYASDKNIIAFWDKLKKGYNQFNARQQELAIRINPAGDYIFN</sequence>
<dbReference type="EMBL" id="JAJPWV010000002">
    <property type="protein sequence ID" value="MCD8740415.1"/>
    <property type="molecule type" value="Genomic_DNA"/>
</dbReference>
<comment type="caution">
    <text evidence="10">The sequence shown here is derived from an EMBL/GenBank/DDBJ whole genome shotgun (WGS) entry which is preliminary data.</text>
</comment>
<dbReference type="Pfam" id="PF03734">
    <property type="entry name" value="YkuD"/>
    <property type="match status" value="1"/>
</dbReference>
<evidence type="ECO:0000259" key="9">
    <source>
        <dbReference type="PROSITE" id="PS52029"/>
    </source>
</evidence>
<evidence type="ECO:0000256" key="1">
    <source>
        <dbReference type="ARBA" id="ARBA00004752"/>
    </source>
</evidence>
<keyword evidence="8" id="KW-0732">Signal</keyword>